<reference evidence="2 3" key="2">
    <citation type="journal article" date="2016" name="Genome Announc.">
        <title>Draft Genome Sequence of Erythromycin- and Oxytetracycline-Sensitive Nocardia seriolae Strain U-1 (NBRC 110359).</title>
        <authorList>
            <person name="Imajoh M."/>
            <person name="Sukeda M."/>
            <person name="Shimizu M."/>
            <person name="Yamane J."/>
            <person name="Ohnishi K."/>
            <person name="Oshima S."/>
        </authorList>
    </citation>
    <scope>NUCLEOTIDE SEQUENCE [LARGE SCALE GENOMIC DNA]</scope>
    <source>
        <strain evidence="2 3">U-1</strain>
    </source>
</reference>
<comment type="caution">
    <text evidence="2">The sequence shown here is derived from an EMBL/GenBank/DDBJ whole genome shotgun (WGS) entry which is preliminary data.</text>
</comment>
<feature type="domain" description="DZANK-type" evidence="1">
    <location>
        <begin position="47"/>
        <end position="91"/>
    </location>
</feature>
<keyword evidence="3" id="KW-1185">Reference proteome</keyword>
<dbReference type="Proteomes" id="UP000037179">
    <property type="component" value="Unassembled WGS sequence"/>
</dbReference>
<dbReference type="Pfam" id="PF12773">
    <property type="entry name" value="DZR"/>
    <property type="match status" value="1"/>
</dbReference>
<accession>A0ABC9Z2Y3</accession>
<dbReference type="InterPro" id="IPR025874">
    <property type="entry name" value="DZR"/>
</dbReference>
<name>A0ABC9Z2Y3_9NOCA</name>
<gene>
    <name evidence="2" type="ORF">NSK11_contig00134-0013</name>
</gene>
<evidence type="ECO:0000259" key="1">
    <source>
        <dbReference type="Pfam" id="PF12773"/>
    </source>
</evidence>
<sequence length="94" mass="9929">MHQLLPQVAHQIAQAQAEARGSQIREAAYQQDWASQHDVATPARVSCPTCNSPTTGGRFCSSCGTALSLQTTCQGCNHQIPAGAAFCTNCGRPQ</sequence>
<evidence type="ECO:0000313" key="3">
    <source>
        <dbReference type="Proteomes" id="UP000037179"/>
    </source>
</evidence>
<dbReference type="EMBL" id="BBYQ01000134">
    <property type="protein sequence ID" value="GAP31944.1"/>
    <property type="molecule type" value="Genomic_DNA"/>
</dbReference>
<evidence type="ECO:0000313" key="2">
    <source>
        <dbReference type="EMBL" id="GAP31944.1"/>
    </source>
</evidence>
<dbReference type="RefSeq" id="WP_186817617.1">
    <property type="nucleotide sequence ID" value="NZ_AP028459.1"/>
</dbReference>
<proteinExistence type="predicted"/>
<protein>
    <recommendedName>
        <fullName evidence="1">DZANK-type domain-containing protein</fullName>
    </recommendedName>
</protein>
<reference evidence="3" key="1">
    <citation type="submission" date="2015-07" db="EMBL/GenBank/DDBJ databases">
        <title>Nocardia seriolae U-1 whole genome shotgun sequence.</title>
        <authorList>
            <person name="Imajoh M."/>
            <person name="Fukumoto Y."/>
            <person name="Sukeda M."/>
            <person name="Yamane J."/>
            <person name="Yamasaki K."/>
            <person name="Shimizu M."/>
            <person name="Ohnishi K."/>
            <person name="Oshima S."/>
        </authorList>
    </citation>
    <scope>NUCLEOTIDE SEQUENCE [LARGE SCALE GENOMIC DNA]</scope>
    <source>
        <strain evidence="3">U-1</strain>
    </source>
</reference>
<dbReference type="AlphaFoldDB" id="A0ABC9Z2Y3"/>
<organism evidence="2 3">
    <name type="scientific">Nocardia seriolae</name>
    <dbReference type="NCBI Taxonomy" id="37332"/>
    <lineage>
        <taxon>Bacteria</taxon>
        <taxon>Bacillati</taxon>
        <taxon>Actinomycetota</taxon>
        <taxon>Actinomycetes</taxon>
        <taxon>Mycobacteriales</taxon>
        <taxon>Nocardiaceae</taxon>
        <taxon>Nocardia</taxon>
    </lineage>
</organism>